<dbReference type="EMBL" id="CP012831">
    <property type="protein sequence ID" value="ALI10700.1"/>
    <property type="molecule type" value="Genomic_DNA"/>
</dbReference>
<proteinExistence type="predicted"/>
<protein>
    <recommendedName>
        <fullName evidence="4">Lipoprotein</fullName>
    </recommendedName>
</protein>
<dbReference type="AlphaFoldDB" id="A0A0N7H368"/>
<dbReference type="RefSeq" id="WP_060742787.1">
    <property type="nucleotide sequence ID" value="NZ_CP012831.1"/>
</dbReference>
<organism evidence="2 3">
    <name type="scientific">Pseudomonas fluorescens</name>
    <dbReference type="NCBI Taxonomy" id="294"/>
    <lineage>
        <taxon>Bacteria</taxon>
        <taxon>Pseudomonadati</taxon>
        <taxon>Pseudomonadota</taxon>
        <taxon>Gammaproteobacteria</taxon>
        <taxon>Pseudomonadales</taxon>
        <taxon>Pseudomonadaceae</taxon>
        <taxon>Pseudomonas</taxon>
    </lineage>
</organism>
<evidence type="ECO:0000313" key="3">
    <source>
        <dbReference type="Proteomes" id="UP000059425"/>
    </source>
</evidence>
<gene>
    <name evidence="2" type="ORF">AO356_29045</name>
</gene>
<feature type="chain" id="PRO_5006012460" description="Lipoprotein" evidence="1">
    <location>
        <begin position="22"/>
        <end position="162"/>
    </location>
</feature>
<accession>A0A0N7H368</accession>
<reference evidence="3" key="1">
    <citation type="submission" date="2015-09" db="EMBL/GenBank/DDBJ databases">
        <title>Whole genome sequence of Pseudomonas fluorescens FW300-N2C3.</title>
        <authorList>
            <person name="Ray J."/>
            <person name="Melnyk R."/>
            <person name="Deutschbauer A."/>
        </authorList>
    </citation>
    <scope>NUCLEOTIDE SEQUENCE [LARGE SCALE GENOMIC DNA]</scope>
    <source>
        <strain evidence="3">FW300-N2C3</strain>
    </source>
</reference>
<reference evidence="2 3" key="2">
    <citation type="journal article" date="2018" name="Nature">
        <title>Mutant phenotypes for thousands of bacterial genes of unknown function.</title>
        <authorList>
            <person name="Price M.N."/>
            <person name="Wetmore K.M."/>
            <person name="Waters R.J."/>
            <person name="Callaghan M."/>
            <person name="Ray J."/>
            <person name="Liu H."/>
            <person name="Kuehl J.V."/>
            <person name="Melnyk R.A."/>
            <person name="Lamson J.S."/>
            <person name="Suh Y."/>
            <person name="Carlson H.K."/>
            <person name="Esquivel Z."/>
            <person name="Sadeeshkumar H."/>
            <person name="Chakraborty R."/>
            <person name="Zane G.M."/>
            <person name="Rubin B.E."/>
            <person name="Wall J.D."/>
            <person name="Visel A."/>
            <person name="Bristow J."/>
            <person name="Blow M.J."/>
            <person name="Arkin A.P."/>
            <person name="Deutschbauer A.M."/>
        </authorList>
    </citation>
    <scope>NUCLEOTIDE SEQUENCE [LARGE SCALE GENOMIC DNA]</scope>
    <source>
        <strain evidence="2 3">FW300-N2C3</strain>
    </source>
</reference>
<name>A0A0N7H368_PSEFL</name>
<dbReference type="OrthoDB" id="6960182at2"/>
<keyword evidence="1" id="KW-0732">Signal</keyword>
<evidence type="ECO:0008006" key="4">
    <source>
        <dbReference type="Google" id="ProtNLM"/>
    </source>
</evidence>
<feature type="signal peptide" evidence="1">
    <location>
        <begin position="1"/>
        <end position="21"/>
    </location>
</feature>
<evidence type="ECO:0000256" key="1">
    <source>
        <dbReference type="SAM" id="SignalP"/>
    </source>
</evidence>
<dbReference type="Proteomes" id="UP000059425">
    <property type="component" value="Chromosome"/>
</dbReference>
<evidence type="ECO:0000313" key="2">
    <source>
        <dbReference type="EMBL" id="ALI10700.1"/>
    </source>
</evidence>
<sequence length="162" mass="17068">MKISLGVVALAGCLASVPVLAAGPSHSDLFKALAQCQASAQQVSEFNGLVDAEQVSLAKDEAHTPWGGGAWQASPALTVHGVSSTTLVMTDRFSFFLQAKSGNPKADAEKLASALKLEKTLDTDGYVDYQRNLDNGATLRVVSTENKDSDLYVGCTYQQDAS</sequence>